<dbReference type="AlphaFoldDB" id="A0A6P1NMU4"/>
<dbReference type="SUPFAM" id="SSF53474">
    <property type="entry name" value="alpha/beta-Hydrolases"/>
    <property type="match status" value="1"/>
</dbReference>
<feature type="region of interest" description="Disordered" evidence="3">
    <location>
        <begin position="121"/>
        <end position="145"/>
    </location>
</feature>
<proteinExistence type="predicted"/>
<accession>A0A6P1NMU4</accession>
<protein>
    <submittedName>
        <fullName evidence="5">Prolyl oligopeptidase family serine peptidase</fullName>
    </submittedName>
</protein>
<evidence type="ECO:0000256" key="3">
    <source>
        <dbReference type="SAM" id="MobiDB-lite"/>
    </source>
</evidence>
<feature type="active site" description="Charge relay system" evidence="1">
    <location>
        <position position="275"/>
    </location>
</feature>
<feature type="domain" description="Acetyl xylan esterase" evidence="4">
    <location>
        <begin position="1"/>
        <end position="310"/>
    </location>
</feature>
<dbReference type="EMBL" id="CP047898">
    <property type="protein sequence ID" value="QHK20598.1"/>
    <property type="molecule type" value="Genomic_DNA"/>
</dbReference>
<evidence type="ECO:0000313" key="5">
    <source>
        <dbReference type="EMBL" id="QHK20598.1"/>
    </source>
</evidence>
<evidence type="ECO:0000313" key="6">
    <source>
        <dbReference type="Proteomes" id="UP000464186"/>
    </source>
</evidence>
<dbReference type="GO" id="GO:0005976">
    <property type="term" value="P:polysaccharide metabolic process"/>
    <property type="evidence" value="ECO:0007669"/>
    <property type="project" value="TreeGrafter"/>
</dbReference>
<evidence type="ECO:0000256" key="1">
    <source>
        <dbReference type="PIRSR" id="PIRSR639069-1"/>
    </source>
</evidence>
<dbReference type="InterPro" id="IPR039069">
    <property type="entry name" value="CE7"/>
</dbReference>
<organism evidence="5 6">
    <name type="scientific">Pseudarthrobacter psychrotolerans</name>
    <dbReference type="NCBI Taxonomy" id="2697569"/>
    <lineage>
        <taxon>Bacteria</taxon>
        <taxon>Bacillati</taxon>
        <taxon>Actinomycetota</taxon>
        <taxon>Actinomycetes</taxon>
        <taxon>Micrococcales</taxon>
        <taxon>Micrococcaceae</taxon>
        <taxon>Pseudarthrobacter</taxon>
    </lineage>
</organism>
<feature type="binding site" evidence="2">
    <location>
        <position position="92"/>
    </location>
    <ligand>
        <name>substrate</name>
    </ligand>
</feature>
<dbReference type="PANTHER" id="PTHR40111">
    <property type="entry name" value="CEPHALOSPORIN-C DEACETYLASE"/>
    <property type="match status" value="1"/>
</dbReference>
<dbReference type="PANTHER" id="PTHR40111:SF1">
    <property type="entry name" value="CEPHALOSPORIN-C DEACETYLASE"/>
    <property type="match status" value="1"/>
</dbReference>
<dbReference type="GO" id="GO:0052689">
    <property type="term" value="F:carboxylic ester hydrolase activity"/>
    <property type="evidence" value="ECO:0007669"/>
    <property type="project" value="TreeGrafter"/>
</dbReference>
<feature type="active site" description="Charge relay system" evidence="1">
    <location>
        <position position="304"/>
    </location>
</feature>
<feature type="active site" description="Nucleophile" evidence="1">
    <location>
        <position position="189"/>
    </location>
</feature>
<name>A0A6P1NMU4_9MICC</name>
<dbReference type="Pfam" id="PF05448">
    <property type="entry name" value="AXE1"/>
    <property type="match status" value="1"/>
</dbReference>
<gene>
    <name evidence="5" type="ORF">GU243_13615</name>
</gene>
<evidence type="ECO:0000259" key="4">
    <source>
        <dbReference type="Pfam" id="PF05448"/>
    </source>
</evidence>
<dbReference type="InterPro" id="IPR029058">
    <property type="entry name" value="AB_hydrolase_fold"/>
</dbReference>
<reference evidence="5 6" key="1">
    <citation type="submission" date="2020-01" db="EMBL/GenBank/DDBJ databases">
        <title>Pseudarthrobacter psychrotolerans sp. nov., isolated from antarctic soil.</title>
        <authorList>
            <person name="Shin Y."/>
            <person name="Park W."/>
        </authorList>
    </citation>
    <scope>NUCLEOTIDE SEQUENCE [LARGE SCALE GENOMIC DNA]</scope>
    <source>
        <strain evidence="5 6">YJ56</strain>
    </source>
</reference>
<dbReference type="Proteomes" id="UP000464186">
    <property type="component" value="Chromosome"/>
</dbReference>
<dbReference type="KEGG" id="psey:GU243_13615"/>
<sequence>MAFFDWPQDRLISYLPEREEQPDFDDFWQATLDEAASHPLNATFTPWSGGLDTVDVFDVEFSGFHGQRVKAWLLLPRHRSGKLPGLVQYIGYGGGRGIPYERLAYSAAGYAHLVMDNRGQGGGGKTTADTHDREVSGTAPASPGYLTRGIDDPANHYYRRLITDAVRAVDALAAHPDVDSTRIGVVGGSQGGGLALAVGGLREDLRAVVADVPFLCHYRRASQVTDAGPYWEVARYLAGNRFEVENVIRTLSYFDGVNFASRATAPGWLSVGLMDKICPPSTVYAAFNHYAADKDLAVFPYNGHEGGGDYGLPRKLAALESSLR</sequence>
<dbReference type="InterPro" id="IPR008391">
    <property type="entry name" value="AXE1_dom"/>
</dbReference>
<keyword evidence="6" id="KW-1185">Reference proteome</keyword>
<evidence type="ECO:0000256" key="2">
    <source>
        <dbReference type="PIRSR" id="PIRSR639069-2"/>
    </source>
</evidence>
<dbReference type="Gene3D" id="3.40.50.1820">
    <property type="entry name" value="alpha/beta hydrolase"/>
    <property type="match status" value="1"/>
</dbReference>